<evidence type="ECO:0000259" key="7">
    <source>
        <dbReference type="Pfam" id="PF04542"/>
    </source>
</evidence>
<feature type="domain" description="RNA polymerase sigma factor 70 region 4 type 2" evidence="8">
    <location>
        <begin position="135"/>
        <end position="186"/>
    </location>
</feature>
<organism evidence="9 10">
    <name type="scientific">Paenibacillus contaminans</name>
    <dbReference type="NCBI Taxonomy" id="450362"/>
    <lineage>
        <taxon>Bacteria</taxon>
        <taxon>Bacillati</taxon>
        <taxon>Bacillota</taxon>
        <taxon>Bacilli</taxon>
        <taxon>Bacillales</taxon>
        <taxon>Paenibacillaceae</taxon>
        <taxon>Paenibacillus</taxon>
    </lineage>
</organism>
<dbReference type="InterPro" id="IPR039425">
    <property type="entry name" value="RNA_pol_sigma-70-like"/>
</dbReference>
<dbReference type="CDD" id="cd06171">
    <property type="entry name" value="Sigma70_r4"/>
    <property type="match status" value="1"/>
</dbReference>
<keyword evidence="10" id="KW-1185">Reference proteome</keyword>
<evidence type="ECO:0000256" key="1">
    <source>
        <dbReference type="ARBA" id="ARBA00010641"/>
    </source>
</evidence>
<dbReference type="SUPFAM" id="SSF88946">
    <property type="entry name" value="Sigma2 domain of RNA polymerase sigma factors"/>
    <property type="match status" value="1"/>
</dbReference>
<comment type="similarity">
    <text evidence="1 6">Belongs to the sigma-70 factor family. ECF subfamily.</text>
</comment>
<dbReference type="InterPro" id="IPR036388">
    <property type="entry name" value="WH-like_DNA-bd_sf"/>
</dbReference>
<feature type="domain" description="RNA polymerase sigma-70 region 2" evidence="7">
    <location>
        <begin position="39"/>
        <end position="104"/>
    </location>
</feature>
<dbReference type="GO" id="GO:0016987">
    <property type="term" value="F:sigma factor activity"/>
    <property type="evidence" value="ECO:0007669"/>
    <property type="project" value="UniProtKB-KW"/>
</dbReference>
<gene>
    <name evidence="9" type="ORF">DQG23_07580</name>
</gene>
<dbReference type="Gene3D" id="1.10.10.10">
    <property type="entry name" value="Winged helix-like DNA-binding domain superfamily/Winged helix DNA-binding domain"/>
    <property type="match status" value="1"/>
</dbReference>
<dbReference type="EMBL" id="QMFB01000003">
    <property type="protein sequence ID" value="RAV21906.1"/>
    <property type="molecule type" value="Genomic_DNA"/>
</dbReference>
<comment type="caution">
    <text evidence="9">The sequence shown here is derived from an EMBL/GenBank/DDBJ whole genome shotgun (WGS) entry which is preliminary data.</text>
</comment>
<keyword evidence="4 6" id="KW-0238">DNA-binding</keyword>
<evidence type="ECO:0000256" key="5">
    <source>
        <dbReference type="ARBA" id="ARBA00023163"/>
    </source>
</evidence>
<dbReference type="InterPro" id="IPR000838">
    <property type="entry name" value="RNA_pol_sigma70_ECF_CS"/>
</dbReference>
<evidence type="ECO:0000256" key="3">
    <source>
        <dbReference type="ARBA" id="ARBA00023082"/>
    </source>
</evidence>
<dbReference type="PANTHER" id="PTHR43133:SF51">
    <property type="entry name" value="RNA POLYMERASE SIGMA FACTOR"/>
    <property type="match status" value="1"/>
</dbReference>
<dbReference type="InterPro" id="IPR007627">
    <property type="entry name" value="RNA_pol_sigma70_r2"/>
</dbReference>
<proteinExistence type="inferred from homology"/>
<evidence type="ECO:0000313" key="10">
    <source>
        <dbReference type="Proteomes" id="UP000250369"/>
    </source>
</evidence>
<sequence>MEIQGGFIVEECVTQDEKAREKEWISRVLEGHKEDYTYLVNRYKNKIYGLLRGMGADHQDAQDLTQETFLKAYRKLGSHDFTKSLASWLYTIAVNLLRDLRRKAPSMELQADPALHSSPSDDPEEALLLAEHRTELLDQIRKLPTNYQITIMLRYTNDLSYEEISEVLEVPQNKIQNDLYRAKRRLKQLMTAEEVKTDAML</sequence>
<dbReference type="GO" id="GO:0006950">
    <property type="term" value="P:response to stress"/>
    <property type="evidence" value="ECO:0007669"/>
    <property type="project" value="UniProtKB-ARBA"/>
</dbReference>
<dbReference type="Pfam" id="PF08281">
    <property type="entry name" value="Sigma70_r4_2"/>
    <property type="match status" value="1"/>
</dbReference>
<dbReference type="PANTHER" id="PTHR43133">
    <property type="entry name" value="RNA POLYMERASE ECF-TYPE SIGMA FACTO"/>
    <property type="match status" value="1"/>
</dbReference>
<reference evidence="9 10" key="1">
    <citation type="journal article" date="2009" name="Int. J. Syst. Evol. Microbiol.">
        <title>Paenibacillus contaminans sp. nov., isolated from a contaminated laboratory plate.</title>
        <authorList>
            <person name="Chou J.H."/>
            <person name="Lee J.H."/>
            <person name="Lin M.C."/>
            <person name="Chang P.S."/>
            <person name="Arun A.B."/>
            <person name="Young C.C."/>
            <person name="Chen W.M."/>
        </authorList>
    </citation>
    <scope>NUCLEOTIDE SEQUENCE [LARGE SCALE GENOMIC DNA]</scope>
    <source>
        <strain evidence="9 10">CKOBP-6</strain>
    </source>
</reference>
<dbReference type="Proteomes" id="UP000250369">
    <property type="component" value="Unassembled WGS sequence"/>
</dbReference>
<evidence type="ECO:0000256" key="6">
    <source>
        <dbReference type="RuleBase" id="RU000716"/>
    </source>
</evidence>
<dbReference type="GO" id="GO:0006352">
    <property type="term" value="P:DNA-templated transcription initiation"/>
    <property type="evidence" value="ECO:0007669"/>
    <property type="project" value="InterPro"/>
</dbReference>
<keyword evidence="5 6" id="KW-0804">Transcription</keyword>
<protein>
    <recommendedName>
        <fullName evidence="6">RNA polymerase sigma factor</fullName>
    </recommendedName>
</protein>
<dbReference type="Pfam" id="PF04542">
    <property type="entry name" value="Sigma70_r2"/>
    <property type="match status" value="1"/>
</dbReference>
<dbReference type="InterPro" id="IPR013324">
    <property type="entry name" value="RNA_pol_sigma_r3/r4-like"/>
</dbReference>
<keyword evidence="2 6" id="KW-0805">Transcription regulation</keyword>
<dbReference type="AlphaFoldDB" id="A0A329MRD4"/>
<evidence type="ECO:0000256" key="4">
    <source>
        <dbReference type="ARBA" id="ARBA00023125"/>
    </source>
</evidence>
<dbReference type="PROSITE" id="PS01063">
    <property type="entry name" value="SIGMA70_ECF"/>
    <property type="match status" value="1"/>
</dbReference>
<dbReference type="NCBIfam" id="TIGR02937">
    <property type="entry name" value="sigma70-ECF"/>
    <property type="match status" value="1"/>
</dbReference>
<evidence type="ECO:0000259" key="8">
    <source>
        <dbReference type="Pfam" id="PF08281"/>
    </source>
</evidence>
<evidence type="ECO:0000313" key="9">
    <source>
        <dbReference type="EMBL" id="RAV21906.1"/>
    </source>
</evidence>
<dbReference type="InterPro" id="IPR014284">
    <property type="entry name" value="RNA_pol_sigma-70_dom"/>
</dbReference>
<keyword evidence="3 6" id="KW-0731">Sigma factor</keyword>
<dbReference type="GO" id="GO:0003677">
    <property type="term" value="F:DNA binding"/>
    <property type="evidence" value="ECO:0007669"/>
    <property type="project" value="UniProtKB-KW"/>
</dbReference>
<name>A0A329MRD4_9BACL</name>
<dbReference type="Gene3D" id="1.10.1740.10">
    <property type="match status" value="1"/>
</dbReference>
<dbReference type="InterPro" id="IPR013249">
    <property type="entry name" value="RNA_pol_sigma70_r4_t2"/>
</dbReference>
<evidence type="ECO:0000256" key="2">
    <source>
        <dbReference type="ARBA" id="ARBA00023015"/>
    </source>
</evidence>
<dbReference type="SUPFAM" id="SSF88659">
    <property type="entry name" value="Sigma3 and sigma4 domains of RNA polymerase sigma factors"/>
    <property type="match status" value="1"/>
</dbReference>
<accession>A0A329MRD4</accession>
<dbReference type="InterPro" id="IPR013325">
    <property type="entry name" value="RNA_pol_sigma_r2"/>
</dbReference>